<protein>
    <submittedName>
        <fullName evidence="3">RecG-like DNA helicase</fullName>
    </submittedName>
</protein>
<dbReference type="OrthoDB" id="29668at10239"/>
<evidence type="ECO:0000313" key="3">
    <source>
        <dbReference type="EMBL" id="AIM40978.1"/>
    </source>
</evidence>
<dbReference type="CDD" id="cd00090">
    <property type="entry name" value="HTH_ARSR"/>
    <property type="match status" value="1"/>
</dbReference>
<reference evidence="3 4" key="1">
    <citation type="submission" date="2014-07" db="EMBL/GenBank/DDBJ databases">
        <authorList>
            <person name="Nurko I."/>
            <person name="Arora N."/>
            <person name="Mosteller S."/>
            <person name="Bari R."/>
            <person name="McNulty L."/>
            <person name="Schmidt T."/>
            <person name="Mehalik H."/>
            <person name="Reinhart E."/>
            <person name="Winders D.C."/>
            <person name="Nootbar H.A."/>
            <person name="Reilly M.A."/>
            <person name="Gough E."/>
            <person name="Gregory S."/>
            <person name="Harbaugh B."/>
            <person name="Kaur B."/>
            <person name="Siesel C."/>
            <person name="Warwar S."/>
            <person name="Breitenberger C.A."/>
            <person name="Daniels C.J."/>
            <person name="Ball S.L."/>
            <person name="Buck G.A."/>
            <person name="Campbell R."/>
            <person name="Carvalho M.R."/>
            <person name="Duckworth R.A."/>
            <person name="Dunn T."/>
            <person name="Halpern C."/>
            <person name="Johnson A."/>
            <person name="Kiflezghi M.G."/>
            <person name="Lee V."/>
            <person name="Loviza R.A."/>
            <person name="Serrano M.G."/>
            <person name="Shah Z.V."/>
            <person name="Sharma K."/>
            <person name="Voegtly L.J."/>
            <person name="Walstead R."/>
            <person name="Wang Y.P."/>
            <person name="Bradley K.W."/>
            <person name="Barker L.P."/>
            <person name="Asai D.J."/>
            <person name="Bowman C.A."/>
            <person name="Russell D.A."/>
            <person name="Pope W.H."/>
            <person name="Jacobs-Sera D."/>
            <person name="Hendrix R.W."/>
            <person name="Hatfull G.F."/>
        </authorList>
    </citation>
    <scope>NUCLEOTIDE SEQUENCE [LARGE SCALE GENOMIC DNA]</scope>
</reference>
<evidence type="ECO:0000259" key="1">
    <source>
        <dbReference type="Pfam" id="PF04326"/>
    </source>
</evidence>
<dbReference type="GO" id="GO:0006355">
    <property type="term" value="P:regulation of DNA-templated transcription"/>
    <property type="evidence" value="ECO:0007669"/>
    <property type="project" value="InterPro"/>
</dbReference>
<dbReference type="Gene3D" id="3.30.950.30">
    <property type="entry name" value="Schlafen, AAA domain"/>
    <property type="match status" value="1"/>
</dbReference>
<organism evidence="3 4">
    <name type="scientific">Mycobacterium phage Squirty</name>
    <dbReference type="NCBI Taxonomy" id="1527512"/>
    <lineage>
        <taxon>Viruses</taxon>
        <taxon>Duplodnaviria</taxon>
        <taxon>Heunggongvirae</taxon>
        <taxon>Uroviricota</taxon>
        <taxon>Caudoviricetes</taxon>
        <taxon>Gracegardnervirinae</taxon>
        <taxon>Squirtyvirus</taxon>
        <taxon>Squirtyvirus squirty</taxon>
        <taxon>Mycobacterium virus Squirty</taxon>
    </lineage>
</organism>
<dbReference type="InterPro" id="IPR038461">
    <property type="entry name" value="Schlafen_AlbA_2_dom_sf"/>
</dbReference>
<dbReference type="GO" id="GO:0003677">
    <property type="term" value="F:DNA binding"/>
    <property type="evidence" value="ECO:0007669"/>
    <property type="project" value="InterPro"/>
</dbReference>
<dbReference type="InterPro" id="IPR005471">
    <property type="entry name" value="Tscrpt_reg_IclR_N"/>
</dbReference>
<keyword evidence="4" id="KW-1185">Reference proteome</keyword>
<dbReference type="Proteomes" id="UP000029348">
    <property type="component" value="Segment"/>
</dbReference>
<dbReference type="InterPro" id="IPR011991">
    <property type="entry name" value="ArsR-like_HTH"/>
</dbReference>
<dbReference type="GeneID" id="23679086"/>
<dbReference type="InterPro" id="IPR038475">
    <property type="entry name" value="RecG_C_sf"/>
</dbReference>
<dbReference type="InterPro" id="IPR007421">
    <property type="entry name" value="Schlafen_AlbA_2_dom"/>
</dbReference>
<evidence type="ECO:0000313" key="4">
    <source>
        <dbReference type="Proteomes" id="UP000029348"/>
    </source>
</evidence>
<dbReference type="Pfam" id="PF09339">
    <property type="entry name" value="HTH_IclR"/>
    <property type="match status" value="1"/>
</dbReference>
<keyword evidence="3" id="KW-0378">Hydrolase</keyword>
<dbReference type="Gene3D" id="3.30.565.60">
    <property type="match status" value="1"/>
</dbReference>
<evidence type="ECO:0000259" key="2">
    <source>
        <dbReference type="Pfam" id="PF09339"/>
    </source>
</evidence>
<dbReference type="SUPFAM" id="SSF46785">
    <property type="entry name" value="Winged helix' DNA-binding domain"/>
    <property type="match status" value="1"/>
</dbReference>
<name>A0A088F7M4_9CAUD</name>
<dbReference type="KEGG" id="vg:23679086"/>
<dbReference type="Gene3D" id="1.10.10.10">
    <property type="entry name" value="Winged helix-like DNA-binding domain superfamily/Winged helix DNA-binding domain"/>
    <property type="match status" value="1"/>
</dbReference>
<feature type="domain" description="Schlafen AlbA-2" evidence="1">
    <location>
        <begin position="26"/>
        <end position="142"/>
    </location>
</feature>
<dbReference type="InterPro" id="IPR036390">
    <property type="entry name" value="WH_DNA-bd_sf"/>
</dbReference>
<keyword evidence="3" id="KW-0547">Nucleotide-binding</keyword>
<feature type="domain" description="HTH iclR-type" evidence="2">
    <location>
        <begin position="417"/>
        <end position="459"/>
    </location>
</feature>
<dbReference type="GO" id="GO:0004386">
    <property type="term" value="F:helicase activity"/>
    <property type="evidence" value="ECO:0007669"/>
    <property type="project" value="UniProtKB-KW"/>
</dbReference>
<sequence>MTANKVDRILNASVSDVGSRIAKAIEDQWFEKKSARVGGQALGQALVAFANAEGGVIVVGVHNGAVEGVNSEGTRRVNELRQASIDHTSPPVRFSCNEVTCINKDGKRDALLVFRVDPGERVHEMKNGDCYLRVGDETRKLNYSQRQELEFDKGQAQYDGMPVSGGYTVADLKQSLLENYRGTTGAKSTEGILHARSLLTRDGALTNAGMLLFGKHPQRAFPEAYIRVLRYMSPERGTGSQLNLYDGGDIKIEGPIPTAIQQAAKVIEQFAPKRRSLDSSGHFTGIDLVPRDAWLEGLVNAVIHRSYSLAGDHIRVEVFPDRIEIESPGRFPGLVDPSKPLEISRYARNPRIARVCADLRIGQELGEGIKRIFDEMRKMGLTDPVYRQGTGSVRLRLEAIPRLAPEVAARLPKGSQAILDVLRVAASPMGTGEIAEALNMSRPTASTRLQALRDEGLIEWIGKSPRDPRAAWALVTPS</sequence>
<keyword evidence="3" id="KW-0347">Helicase</keyword>
<dbReference type="Pfam" id="PF13749">
    <property type="entry name" value="HATPase_c_4"/>
    <property type="match status" value="1"/>
</dbReference>
<dbReference type="EMBL" id="KM101124">
    <property type="protein sequence ID" value="AIM40978.1"/>
    <property type="molecule type" value="Genomic_DNA"/>
</dbReference>
<accession>A0A088F7M4</accession>
<gene>
    <name evidence="3" type="primary">31</name>
    <name evidence="3" type="ORF">PBI_SQUIRTY_31</name>
</gene>
<dbReference type="PANTHER" id="PTHR30595:SF6">
    <property type="entry name" value="SCHLAFEN ALBA-2 DOMAIN-CONTAINING PROTEIN"/>
    <property type="match status" value="1"/>
</dbReference>
<dbReference type="RefSeq" id="YP_009124583.1">
    <property type="nucleotide sequence ID" value="NC_026588.1"/>
</dbReference>
<dbReference type="PANTHER" id="PTHR30595">
    <property type="entry name" value="GLPR-RELATED TRANSCRIPTIONAL REPRESSOR"/>
    <property type="match status" value="1"/>
</dbReference>
<dbReference type="InterPro" id="IPR036388">
    <property type="entry name" value="WH-like_DNA-bd_sf"/>
</dbReference>
<dbReference type="Pfam" id="PF04326">
    <property type="entry name" value="SLFN_AlbA_2"/>
    <property type="match status" value="1"/>
</dbReference>
<proteinExistence type="predicted"/>
<keyword evidence="3" id="KW-0067">ATP-binding</keyword>